<dbReference type="KEGG" id="dgg:DGI_0555"/>
<feature type="chain" id="PRO_5004588129" evidence="1">
    <location>
        <begin position="21"/>
        <end position="158"/>
    </location>
</feature>
<dbReference type="HOGENOM" id="CLU_137994_0_0_7"/>
<keyword evidence="3" id="KW-1185">Reference proteome</keyword>
<reference evidence="3" key="2">
    <citation type="submission" date="2013-07" db="EMBL/GenBank/DDBJ databases">
        <authorList>
            <person name="Morais-Silva F.O."/>
            <person name="Rezende A.M."/>
            <person name="Pimentel C."/>
            <person name="Resende D.M."/>
            <person name="Santos C.I."/>
            <person name="Clemente C."/>
            <person name="de Oliveira L.M."/>
            <person name="da Silva S.M."/>
            <person name="Costa D.A."/>
            <person name="Varela-Raposo A."/>
            <person name="Horacio E.C.A."/>
            <person name="Matos M."/>
            <person name="Flores O."/>
            <person name="Ruiz J.C."/>
            <person name="Rodrigues-Pousada C."/>
        </authorList>
    </citation>
    <scope>NUCLEOTIDE SEQUENCE [LARGE SCALE GENOMIC DNA]</scope>
    <source>
        <strain evidence="3">ATCC 19364 / DSM 1382 / NCIMB 9332 / VKM B-1759</strain>
    </source>
</reference>
<sequence length="158" mass="16701">MKRIVVALIAMVGAAAVAMAAAEMAVQVKVGQLREKPSFLSLVLAEAPYGQAVTVLESQGDWRRVACAAGQGWMHKTAIAAPESALLARAQQQATGASTGELALAGKGFSKSVEDKFREQRGNLDYSWLDKMEALAVAPQQLQAFVTEGDLSLPGRDS</sequence>
<keyword evidence="1" id="KW-0732">Signal</keyword>
<dbReference type="eggNOG" id="COG3807">
    <property type="taxonomic scope" value="Bacteria"/>
</dbReference>
<dbReference type="EMBL" id="CP006585">
    <property type="protein sequence ID" value="AGW12463.1"/>
    <property type="molecule type" value="Genomic_DNA"/>
</dbReference>
<dbReference type="STRING" id="1121448.DGI_0555"/>
<gene>
    <name evidence="2" type="ORF">DGI_0555</name>
</gene>
<evidence type="ECO:0000313" key="2">
    <source>
        <dbReference type="EMBL" id="AGW12463.1"/>
    </source>
</evidence>
<feature type="signal peptide" evidence="1">
    <location>
        <begin position="1"/>
        <end position="20"/>
    </location>
</feature>
<dbReference type="Gene3D" id="2.30.30.40">
    <property type="entry name" value="SH3 Domains"/>
    <property type="match status" value="1"/>
</dbReference>
<evidence type="ECO:0000313" key="3">
    <source>
        <dbReference type="Proteomes" id="UP000016587"/>
    </source>
</evidence>
<dbReference type="PATRIC" id="fig|1121448.10.peg.550"/>
<protein>
    <submittedName>
        <fullName evidence="2">Putative SH3 type 3 domain protein</fullName>
    </submittedName>
</protein>
<evidence type="ECO:0000256" key="1">
    <source>
        <dbReference type="SAM" id="SignalP"/>
    </source>
</evidence>
<accession>T2G848</accession>
<dbReference type="Proteomes" id="UP000016587">
    <property type="component" value="Chromosome"/>
</dbReference>
<dbReference type="RefSeq" id="WP_021759114.1">
    <property type="nucleotide sequence ID" value="NC_022444.1"/>
</dbReference>
<organism evidence="2 3">
    <name type="scientific">Megalodesulfovibrio gigas (strain ATCC 19364 / DSM 1382 / NCIMB 9332 / VKM B-1759)</name>
    <name type="common">Desulfovibrio gigas</name>
    <dbReference type="NCBI Taxonomy" id="1121448"/>
    <lineage>
        <taxon>Bacteria</taxon>
        <taxon>Pseudomonadati</taxon>
        <taxon>Thermodesulfobacteriota</taxon>
        <taxon>Desulfovibrionia</taxon>
        <taxon>Desulfovibrionales</taxon>
        <taxon>Desulfovibrionaceae</taxon>
        <taxon>Megalodesulfovibrio</taxon>
    </lineage>
</organism>
<dbReference type="OrthoDB" id="9813873at2"/>
<name>T2G848_MEGG1</name>
<dbReference type="AlphaFoldDB" id="T2G848"/>
<proteinExistence type="predicted"/>
<reference evidence="2 3" key="1">
    <citation type="journal article" date="2013" name="J. Bacteriol.">
        <title>Roles of HynAB and Ech, the only two hydrogenases found in the model sulfate reducer Desulfovibrio gigas.</title>
        <authorList>
            <person name="Morais-Silva F.O."/>
            <person name="Santos C.I."/>
            <person name="Rodrigues R."/>
            <person name="Pereira I.A."/>
            <person name="Rodrigues-Pousada C."/>
        </authorList>
    </citation>
    <scope>NUCLEOTIDE SEQUENCE [LARGE SCALE GENOMIC DNA]</scope>
    <source>
        <strain evidence="3">ATCC 19364 / DSM 1382 / NCIMB 9332 / VKM B-1759</strain>
    </source>
</reference>